<dbReference type="EMBL" id="LXQA010552014">
    <property type="protein sequence ID" value="MCI58805.1"/>
    <property type="molecule type" value="Genomic_DNA"/>
</dbReference>
<evidence type="ECO:0000313" key="1">
    <source>
        <dbReference type="EMBL" id="MCI58805.1"/>
    </source>
</evidence>
<organism evidence="1 2">
    <name type="scientific">Trifolium medium</name>
    <dbReference type="NCBI Taxonomy" id="97028"/>
    <lineage>
        <taxon>Eukaryota</taxon>
        <taxon>Viridiplantae</taxon>
        <taxon>Streptophyta</taxon>
        <taxon>Embryophyta</taxon>
        <taxon>Tracheophyta</taxon>
        <taxon>Spermatophyta</taxon>
        <taxon>Magnoliopsida</taxon>
        <taxon>eudicotyledons</taxon>
        <taxon>Gunneridae</taxon>
        <taxon>Pentapetalae</taxon>
        <taxon>rosids</taxon>
        <taxon>fabids</taxon>
        <taxon>Fabales</taxon>
        <taxon>Fabaceae</taxon>
        <taxon>Papilionoideae</taxon>
        <taxon>50 kb inversion clade</taxon>
        <taxon>NPAAA clade</taxon>
        <taxon>Hologalegina</taxon>
        <taxon>IRL clade</taxon>
        <taxon>Trifolieae</taxon>
        <taxon>Trifolium</taxon>
    </lineage>
</organism>
<protein>
    <submittedName>
        <fullName evidence="1">Uncharacterized protein</fullName>
    </submittedName>
</protein>
<reference evidence="1 2" key="1">
    <citation type="journal article" date="2018" name="Front. Plant Sci.">
        <title>Red Clover (Trifolium pratense) and Zigzag Clover (T. medium) - A Picture of Genomic Similarities and Differences.</title>
        <authorList>
            <person name="Dluhosova J."/>
            <person name="Istvanek J."/>
            <person name="Nedelnik J."/>
            <person name="Repkova J."/>
        </authorList>
    </citation>
    <scope>NUCLEOTIDE SEQUENCE [LARGE SCALE GENOMIC DNA]</scope>
    <source>
        <strain evidence="2">cv. 10/8</strain>
        <tissue evidence="1">Leaf</tissue>
    </source>
</reference>
<dbReference type="Proteomes" id="UP000265520">
    <property type="component" value="Unassembled WGS sequence"/>
</dbReference>
<sequence>MLMKIGHNLFGFWIGFGGQLGAASSFQNKRGEMAEEEPEFSEVFDMHF</sequence>
<dbReference type="AlphaFoldDB" id="A0A392TFV8"/>
<keyword evidence="2" id="KW-1185">Reference proteome</keyword>
<evidence type="ECO:0000313" key="2">
    <source>
        <dbReference type="Proteomes" id="UP000265520"/>
    </source>
</evidence>
<feature type="non-terminal residue" evidence="1">
    <location>
        <position position="48"/>
    </location>
</feature>
<comment type="caution">
    <text evidence="1">The sequence shown here is derived from an EMBL/GenBank/DDBJ whole genome shotgun (WGS) entry which is preliminary data.</text>
</comment>
<accession>A0A392TFV8</accession>
<proteinExistence type="predicted"/>
<name>A0A392TFV8_9FABA</name>